<feature type="domain" description="Major facilitator superfamily (MFS) profile" evidence="11">
    <location>
        <begin position="32"/>
        <end position="470"/>
    </location>
</feature>
<evidence type="ECO:0000256" key="9">
    <source>
        <dbReference type="RuleBase" id="RU003346"/>
    </source>
</evidence>
<keyword evidence="7 10" id="KW-0472">Membrane</keyword>
<accession>A0AAW1V590</accession>
<keyword evidence="5 10" id="KW-0812">Transmembrane</keyword>
<reference evidence="12 13" key="1">
    <citation type="submission" date="2023-03" db="EMBL/GenBank/DDBJ databases">
        <title>Genome insight into feeding habits of ladybird beetles.</title>
        <authorList>
            <person name="Li H.-S."/>
            <person name="Huang Y.-H."/>
            <person name="Pang H."/>
        </authorList>
    </citation>
    <scope>NUCLEOTIDE SEQUENCE [LARGE SCALE GENOMIC DNA]</scope>
    <source>
        <strain evidence="12">SYSU_2023b</strain>
        <tissue evidence="12">Whole body</tissue>
    </source>
</reference>
<dbReference type="Pfam" id="PF00083">
    <property type="entry name" value="Sugar_tr"/>
    <property type="match status" value="1"/>
</dbReference>
<dbReference type="PROSITE" id="PS00216">
    <property type="entry name" value="SUGAR_TRANSPORT_1"/>
    <property type="match status" value="1"/>
</dbReference>
<dbReference type="EMBL" id="JARQZJ010000121">
    <property type="protein sequence ID" value="KAK9888201.1"/>
    <property type="molecule type" value="Genomic_DNA"/>
</dbReference>
<evidence type="ECO:0000256" key="10">
    <source>
        <dbReference type="SAM" id="Phobius"/>
    </source>
</evidence>
<dbReference type="AlphaFoldDB" id="A0AAW1V590"/>
<dbReference type="Proteomes" id="UP001431783">
    <property type="component" value="Unassembled WGS sequence"/>
</dbReference>
<dbReference type="GO" id="GO:0022857">
    <property type="term" value="F:transmembrane transporter activity"/>
    <property type="evidence" value="ECO:0007669"/>
    <property type="project" value="InterPro"/>
</dbReference>
<evidence type="ECO:0000256" key="5">
    <source>
        <dbReference type="ARBA" id="ARBA00022692"/>
    </source>
</evidence>
<feature type="transmembrane region" description="Helical" evidence="10">
    <location>
        <begin position="137"/>
        <end position="159"/>
    </location>
</feature>
<feature type="transmembrane region" description="Helical" evidence="10">
    <location>
        <begin position="198"/>
        <end position="217"/>
    </location>
</feature>
<evidence type="ECO:0000256" key="6">
    <source>
        <dbReference type="ARBA" id="ARBA00022989"/>
    </source>
</evidence>
<name>A0AAW1V590_9CUCU</name>
<evidence type="ECO:0000256" key="7">
    <source>
        <dbReference type="ARBA" id="ARBA00023136"/>
    </source>
</evidence>
<evidence type="ECO:0000256" key="3">
    <source>
        <dbReference type="ARBA" id="ARBA00022475"/>
    </source>
</evidence>
<comment type="similarity">
    <text evidence="9">Belongs to the major facilitator superfamily. Sugar transporter (TC 2.A.1.1) family.</text>
</comment>
<feature type="transmembrane region" description="Helical" evidence="10">
    <location>
        <begin position="280"/>
        <end position="300"/>
    </location>
</feature>
<keyword evidence="8" id="KW-0325">Glycoprotein</keyword>
<evidence type="ECO:0000313" key="13">
    <source>
        <dbReference type="Proteomes" id="UP001431783"/>
    </source>
</evidence>
<dbReference type="PROSITE" id="PS00217">
    <property type="entry name" value="SUGAR_TRANSPORT_2"/>
    <property type="match status" value="1"/>
</dbReference>
<keyword evidence="3" id="KW-1003">Cell membrane</keyword>
<evidence type="ECO:0000256" key="1">
    <source>
        <dbReference type="ARBA" id="ARBA00004651"/>
    </source>
</evidence>
<proteinExistence type="inferred from homology"/>
<dbReference type="GO" id="GO:0005886">
    <property type="term" value="C:plasma membrane"/>
    <property type="evidence" value="ECO:0007669"/>
    <property type="project" value="UniProtKB-SubCell"/>
</dbReference>
<dbReference type="FunFam" id="1.20.1250.20:FF:000218">
    <property type="entry name" value="facilitated trehalose transporter Tret1"/>
    <property type="match status" value="1"/>
</dbReference>
<dbReference type="Gene3D" id="1.20.1250.20">
    <property type="entry name" value="MFS general substrate transporter like domains"/>
    <property type="match status" value="1"/>
</dbReference>
<dbReference type="PANTHER" id="PTHR48021">
    <property type="match status" value="1"/>
</dbReference>
<feature type="transmembrane region" description="Helical" evidence="10">
    <location>
        <begin position="415"/>
        <end position="435"/>
    </location>
</feature>
<evidence type="ECO:0000256" key="8">
    <source>
        <dbReference type="ARBA" id="ARBA00023180"/>
    </source>
</evidence>
<feature type="transmembrane region" description="Helical" evidence="10">
    <location>
        <begin position="85"/>
        <end position="106"/>
    </location>
</feature>
<dbReference type="InterPro" id="IPR005828">
    <property type="entry name" value="MFS_sugar_transport-like"/>
</dbReference>
<feature type="transmembrane region" description="Helical" evidence="10">
    <location>
        <begin position="113"/>
        <end position="131"/>
    </location>
</feature>
<dbReference type="InterPro" id="IPR020846">
    <property type="entry name" value="MFS_dom"/>
</dbReference>
<dbReference type="InterPro" id="IPR005829">
    <property type="entry name" value="Sugar_transporter_CS"/>
</dbReference>
<evidence type="ECO:0000256" key="2">
    <source>
        <dbReference type="ARBA" id="ARBA00022448"/>
    </source>
</evidence>
<dbReference type="InterPro" id="IPR003663">
    <property type="entry name" value="Sugar/inositol_transpt"/>
</dbReference>
<sequence length="483" mass="53417">MENSIKTEIVYCPTTTEKNIKLEPQSDTTKYFNFFLFFAAFSVNLQTFAVGNSFGWSSTVLLDLESNDTQTNPVGHPITSQESSWIVSLVNLGAAFGTICAGVGASKWGKKKIMLILIIPVIFSHIILIFANKASYIFIARFLMGIGAGCTNSIVPLYVAEISETHIRGVLGCLMGVLFSLGLTNVFVIGAFVNVKTLSMFLLIPPVLFLVVFGYFCPESPYYYLAQGDTTSAKKSLKKLRNTDSNSLSKELAHIKEVLQESNIEESLNDAMKTKKFRKALIITIGLMFFQQFIGVVAIMSYLETILSVAGGSFSSSTSSIFVGLVTVVSMSSSLFLVDRWGRKILLVLSSFGCAVAHVALGIFFYMQNAGMEVTHLSWLPLTSLIVFTVAFNFGLGPLSWALNGELFSNKTKEFASSLATFTFFILAFMITFIFPFLRNLLGLHGSFWFFAVNGIICMLFVLFYIPETKGKTFQEILRILEK</sequence>
<evidence type="ECO:0000256" key="4">
    <source>
        <dbReference type="ARBA" id="ARBA00022597"/>
    </source>
</evidence>
<feature type="transmembrane region" description="Helical" evidence="10">
    <location>
        <begin position="345"/>
        <end position="367"/>
    </location>
</feature>
<evidence type="ECO:0000313" key="12">
    <source>
        <dbReference type="EMBL" id="KAK9888201.1"/>
    </source>
</evidence>
<feature type="transmembrane region" description="Helical" evidence="10">
    <location>
        <begin position="320"/>
        <end position="338"/>
    </location>
</feature>
<dbReference type="PROSITE" id="PS50850">
    <property type="entry name" value="MFS"/>
    <property type="match status" value="1"/>
</dbReference>
<dbReference type="InterPro" id="IPR036259">
    <property type="entry name" value="MFS_trans_sf"/>
</dbReference>
<dbReference type="NCBIfam" id="TIGR00879">
    <property type="entry name" value="SP"/>
    <property type="match status" value="1"/>
</dbReference>
<feature type="transmembrane region" description="Helical" evidence="10">
    <location>
        <begin position="379"/>
        <end position="403"/>
    </location>
</feature>
<comment type="subcellular location">
    <subcellularLocation>
        <location evidence="1">Cell membrane</location>
        <topology evidence="1">Multi-pass membrane protein</topology>
    </subcellularLocation>
</comment>
<organism evidence="12 13">
    <name type="scientific">Henosepilachna vigintioctopunctata</name>
    <dbReference type="NCBI Taxonomy" id="420089"/>
    <lineage>
        <taxon>Eukaryota</taxon>
        <taxon>Metazoa</taxon>
        <taxon>Ecdysozoa</taxon>
        <taxon>Arthropoda</taxon>
        <taxon>Hexapoda</taxon>
        <taxon>Insecta</taxon>
        <taxon>Pterygota</taxon>
        <taxon>Neoptera</taxon>
        <taxon>Endopterygota</taxon>
        <taxon>Coleoptera</taxon>
        <taxon>Polyphaga</taxon>
        <taxon>Cucujiformia</taxon>
        <taxon>Coccinelloidea</taxon>
        <taxon>Coccinellidae</taxon>
        <taxon>Epilachninae</taxon>
        <taxon>Epilachnini</taxon>
        <taxon>Henosepilachna</taxon>
    </lineage>
</organism>
<keyword evidence="6 10" id="KW-1133">Transmembrane helix</keyword>
<dbReference type="PRINTS" id="PR00171">
    <property type="entry name" value="SUGRTRNSPORT"/>
</dbReference>
<evidence type="ECO:0000259" key="11">
    <source>
        <dbReference type="PROSITE" id="PS50850"/>
    </source>
</evidence>
<dbReference type="InterPro" id="IPR050549">
    <property type="entry name" value="MFS_Trehalose_Transporter"/>
</dbReference>
<gene>
    <name evidence="12" type="ORF">WA026_000470</name>
</gene>
<feature type="transmembrane region" description="Helical" evidence="10">
    <location>
        <begin position="31"/>
        <end position="51"/>
    </location>
</feature>
<feature type="transmembrane region" description="Helical" evidence="10">
    <location>
        <begin position="171"/>
        <end position="192"/>
    </location>
</feature>
<keyword evidence="4" id="KW-0762">Sugar transport</keyword>
<dbReference type="SUPFAM" id="SSF103473">
    <property type="entry name" value="MFS general substrate transporter"/>
    <property type="match status" value="1"/>
</dbReference>
<comment type="caution">
    <text evidence="12">The sequence shown here is derived from an EMBL/GenBank/DDBJ whole genome shotgun (WGS) entry which is preliminary data.</text>
</comment>
<protein>
    <recommendedName>
        <fullName evidence="11">Major facilitator superfamily (MFS) profile domain-containing protein</fullName>
    </recommendedName>
</protein>
<dbReference type="PANTHER" id="PTHR48021:SF47">
    <property type="entry name" value="GH17672P"/>
    <property type="match status" value="1"/>
</dbReference>
<feature type="transmembrane region" description="Helical" evidence="10">
    <location>
        <begin position="447"/>
        <end position="466"/>
    </location>
</feature>
<keyword evidence="13" id="KW-1185">Reference proteome</keyword>
<keyword evidence="2 9" id="KW-0813">Transport</keyword>